<feature type="compositionally biased region" description="Polar residues" evidence="12">
    <location>
        <begin position="49"/>
        <end position="73"/>
    </location>
</feature>
<feature type="compositionally biased region" description="Gly residues" evidence="12">
    <location>
        <begin position="1685"/>
        <end position="1694"/>
    </location>
</feature>
<comment type="catalytic activity">
    <reaction evidence="10">
        <text>Couples ATP hydrolysis with the unwinding of duplex DNA by translocating in the 3'-5' direction.</text>
        <dbReference type="EC" id="5.6.2.4"/>
    </reaction>
</comment>
<feature type="region of interest" description="Disordered" evidence="12">
    <location>
        <begin position="1315"/>
        <end position="1386"/>
    </location>
</feature>
<dbReference type="Gene3D" id="3.40.50.300">
    <property type="entry name" value="P-loop containing nucleotide triphosphate hydrolases"/>
    <property type="match status" value="2"/>
</dbReference>
<dbReference type="GO" id="GO:0009378">
    <property type="term" value="F:four-way junction helicase activity"/>
    <property type="evidence" value="ECO:0007669"/>
    <property type="project" value="TreeGrafter"/>
</dbReference>
<keyword evidence="16" id="KW-1185">Reference proteome</keyword>
<evidence type="ECO:0000313" key="15">
    <source>
        <dbReference type="EMBL" id="OAA82456.1"/>
    </source>
</evidence>
<dbReference type="PROSITE" id="PS51192">
    <property type="entry name" value="HELICASE_ATP_BIND_1"/>
    <property type="match status" value="1"/>
</dbReference>
<feature type="compositionally biased region" description="Low complexity" evidence="12">
    <location>
        <begin position="289"/>
        <end position="302"/>
    </location>
</feature>
<evidence type="ECO:0000256" key="12">
    <source>
        <dbReference type="SAM" id="MobiDB-lite"/>
    </source>
</evidence>
<feature type="region of interest" description="Disordered" evidence="12">
    <location>
        <begin position="687"/>
        <end position="715"/>
    </location>
</feature>
<keyword evidence="6" id="KW-0067">ATP-binding</keyword>
<evidence type="ECO:0000256" key="9">
    <source>
        <dbReference type="ARBA" id="ARBA00023242"/>
    </source>
</evidence>
<dbReference type="Proteomes" id="UP000076881">
    <property type="component" value="Unassembled WGS sequence"/>
</dbReference>
<feature type="compositionally biased region" description="Polar residues" evidence="12">
    <location>
        <begin position="1591"/>
        <end position="1602"/>
    </location>
</feature>
<feature type="compositionally biased region" description="Basic and acidic residues" evidence="12">
    <location>
        <begin position="137"/>
        <end position="150"/>
    </location>
</feature>
<proteinExistence type="inferred from homology"/>
<dbReference type="EC" id="5.6.2.4" evidence="11"/>
<feature type="compositionally biased region" description="Basic residues" evidence="12">
    <location>
        <begin position="1624"/>
        <end position="1638"/>
    </location>
</feature>
<dbReference type="InterPro" id="IPR014001">
    <property type="entry name" value="Helicase_ATP-bd"/>
</dbReference>
<evidence type="ECO:0000256" key="7">
    <source>
        <dbReference type="ARBA" id="ARBA00023125"/>
    </source>
</evidence>
<dbReference type="SUPFAM" id="SSF52540">
    <property type="entry name" value="P-loop containing nucleoside triphosphate hydrolases"/>
    <property type="match status" value="1"/>
</dbReference>
<dbReference type="SMART" id="SM00956">
    <property type="entry name" value="RQC"/>
    <property type="match status" value="1"/>
</dbReference>
<feature type="domain" description="Helicase ATP-binding" evidence="13">
    <location>
        <begin position="813"/>
        <end position="994"/>
    </location>
</feature>
<keyword evidence="3" id="KW-0547">Nucleotide-binding</keyword>
<dbReference type="FunFam" id="3.40.50.300:FF:001975">
    <property type="entry name" value="ATP-dependent DNA helicase"/>
    <property type="match status" value="1"/>
</dbReference>
<dbReference type="Pfam" id="PF00271">
    <property type="entry name" value="Helicase_C"/>
    <property type="match status" value="1"/>
</dbReference>
<dbReference type="GO" id="GO:0000724">
    <property type="term" value="P:double-strand break repair via homologous recombination"/>
    <property type="evidence" value="ECO:0007669"/>
    <property type="project" value="TreeGrafter"/>
</dbReference>
<dbReference type="Pfam" id="PF00270">
    <property type="entry name" value="DEAD"/>
    <property type="match status" value="1"/>
</dbReference>
<evidence type="ECO:0000256" key="4">
    <source>
        <dbReference type="ARBA" id="ARBA00022801"/>
    </source>
</evidence>
<keyword evidence="8" id="KW-0413">Isomerase</keyword>
<dbReference type="InterPro" id="IPR036388">
    <property type="entry name" value="WH-like_DNA-bd_sf"/>
</dbReference>
<feature type="compositionally biased region" description="Polar residues" evidence="12">
    <location>
        <begin position="767"/>
        <end position="776"/>
    </location>
</feature>
<feature type="domain" description="Helicase C-terminal" evidence="14">
    <location>
        <begin position="1018"/>
        <end position="1166"/>
    </location>
</feature>
<feature type="region of interest" description="Disordered" evidence="12">
    <location>
        <begin position="1589"/>
        <end position="1694"/>
    </location>
</feature>
<comment type="caution">
    <text evidence="15">The sequence shown here is derived from an EMBL/GenBank/DDBJ whole genome shotgun (WGS) entry which is preliminary data.</text>
</comment>
<evidence type="ECO:0000256" key="10">
    <source>
        <dbReference type="ARBA" id="ARBA00034617"/>
    </source>
</evidence>
<dbReference type="GO" id="GO:0003677">
    <property type="term" value="F:DNA binding"/>
    <property type="evidence" value="ECO:0007669"/>
    <property type="project" value="UniProtKB-KW"/>
</dbReference>
<feature type="compositionally biased region" description="Gly residues" evidence="12">
    <location>
        <begin position="1658"/>
        <end position="1669"/>
    </location>
</feature>
<feature type="compositionally biased region" description="Basic residues" evidence="12">
    <location>
        <begin position="259"/>
        <end position="273"/>
    </location>
</feature>
<evidence type="ECO:0000256" key="6">
    <source>
        <dbReference type="ARBA" id="ARBA00022840"/>
    </source>
</evidence>
<evidence type="ECO:0000256" key="1">
    <source>
        <dbReference type="ARBA" id="ARBA00004123"/>
    </source>
</evidence>
<keyword evidence="5 15" id="KW-0347">Helicase</keyword>
<feature type="region of interest" description="Disordered" evidence="12">
    <location>
        <begin position="22"/>
        <end position="156"/>
    </location>
</feature>
<dbReference type="PANTHER" id="PTHR13710:SF153">
    <property type="entry name" value="RECQ-LIKE DNA HELICASE BLM"/>
    <property type="match status" value="1"/>
</dbReference>
<dbReference type="InterPro" id="IPR018982">
    <property type="entry name" value="RQC_domain"/>
</dbReference>
<dbReference type="SMART" id="SM00487">
    <property type="entry name" value="DEXDc"/>
    <property type="match status" value="1"/>
</dbReference>
<dbReference type="GO" id="GO:0005634">
    <property type="term" value="C:nucleus"/>
    <property type="evidence" value="ECO:0007669"/>
    <property type="project" value="UniProtKB-SubCell"/>
</dbReference>
<dbReference type="NCBIfam" id="TIGR00614">
    <property type="entry name" value="recQ_fam"/>
    <property type="match status" value="1"/>
</dbReference>
<feature type="compositionally biased region" description="Polar residues" evidence="12">
    <location>
        <begin position="91"/>
        <end position="105"/>
    </location>
</feature>
<dbReference type="STRING" id="1081108.A0A162KQ73"/>
<feature type="region of interest" description="Disordered" evidence="12">
    <location>
        <begin position="244"/>
        <end position="339"/>
    </location>
</feature>
<protein>
    <recommendedName>
        <fullName evidence="11">DNA 3'-5' helicase</fullName>
        <ecNumber evidence="11">5.6.2.4</ecNumber>
    </recommendedName>
</protein>
<keyword evidence="4" id="KW-0378">Hydrolase</keyword>
<dbReference type="GO" id="GO:0005694">
    <property type="term" value="C:chromosome"/>
    <property type="evidence" value="ECO:0007669"/>
    <property type="project" value="TreeGrafter"/>
</dbReference>
<dbReference type="EMBL" id="AZHF01000001">
    <property type="protein sequence ID" value="OAA82456.1"/>
    <property type="molecule type" value="Genomic_DNA"/>
</dbReference>
<feature type="compositionally biased region" description="Polar residues" evidence="12">
    <location>
        <begin position="314"/>
        <end position="339"/>
    </location>
</feature>
<evidence type="ECO:0000256" key="2">
    <source>
        <dbReference type="ARBA" id="ARBA00005446"/>
    </source>
</evidence>
<feature type="compositionally biased region" description="Low complexity" evidence="12">
    <location>
        <begin position="1639"/>
        <end position="1657"/>
    </location>
</feature>
<feature type="region of interest" description="Disordered" evidence="12">
    <location>
        <begin position="204"/>
        <end position="232"/>
    </location>
</feature>
<evidence type="ECO:0000256" key="8">
    <source>
        <dbReference type="ARBA" id="ARBA00023235"/>
    </source>
</evidence>
<dbReference type="SMART" id="SM00490">
    <property type="entry name" value="HELICc"/>
    <property type="match status" value="1"/>
</dbReference>
<dbReference type="CDD" id="cd18794">
    <property type="entry name" value="SF2_C_RecQ"/>
    <property type="match status" value="1"/>
</dbReference>
<feature type="compositionally biased region" description="Polar residues" evidence="12">
    <location>
        <begin position="113"/>
        <end position="128"/>
    </location>
</feature>
<gene>
    <name evidence="15" type="ORF">LEL_02001</name>
</gene>
<dbReference type="InterPro" id="IPR004589">
    <property type="entry name" value="DNA_helicase_ATP-dep_RecQ"/>
</dbReference>
<accession>A0A162KQ73</accession>
<dbReference type="PROSITE" id="PS51194">
    <property type="entry name" value="HELICASE_CTER"/>
    <property type="match status" value="1"/>
</dbReference>
<dbReference type="InterPro" id="IPR036390">
    <property type="entry name" value="WH_DNA-bd_sf"/>
</dbReference>
<feature type="region of interest" description="Disordered" evidence="12">
    <location>
        <begin position="1406"/>
        <end position="1440"/>
    </location>
</feature>
<feature type="region of interest" description="Disordered" evidence="12">
    <location>
        <begin position="1555"/>
        <end position="1575"/>
    </location>
</feature>
<keyword evidence="7" id="KW-0238">DNA-binding</keyword>
<feature type="compositionally biased region" description="Gly residues" evidence="12">
    <location>
        <begin position="1609"/>
        <end position="1623"/>
    </location>
</feature>
<feature type="region of interest" description="Disordered" evidence="12">
    <location>
        <begin position="732"/>
        <end position="784"/>
    </location>
</feature>
<dbReference type="GO" id="GO:0006260">
    <property type="term" value="P:DNA replication"/>
    <property type="evidence" value="ECO:0007669"/>
    <property type="project" value="InterPro"/>
</dbReference>
<dbReference type="InterPro" id="IPR027417">
    <property type="entry name" value="P-loop_NTPase"/>
</dbReference>
<dbReference type="PROSITE" id="PS00690">
    <property type="entry name" value="DEAH_ATP_HELICASE"/>
    <property type="match status" value="1"/>
</dbReference>
<evidence type="ECO:0000259" key="13">
    <source>
        <dbReference type="PROSITE" id="PS51192"/>
    </source>
</evidence>
<dbReference type="InterPro" id="IPR001650">
    <property type="entry name" value="Helicase_C-like"/>
</dbReference>
<comment type="similarity">
    <text evidence="2">Belongs to the helicase family. RecQ subfamily.</text>
</comment>
<dbReference type="InterPro" id="IPR032284">
    <property type="entry name" value="RecQ_Zn-bd"/>
</dbReference>
<evidence type="ECO:0000256" key="11">
    <source>
        <dbReference type="ARBA" id="ARBA00034808"/>
    </source>
</evidence>
<keyword evidence="9" id="KW-0539">Nucleus</keyword>
<dbReference type="OrthoDB" id="10261556at2759"/>
<dbReference type="GO" id="GO:0016787">
    <property type="term" value="F:hydrolase activity"/>
    <property type="evidence" value="ECO:0007669"/>
    <property type="project" value="UniProtKB-KW"/>
</dbReference>
<feature type="compositionally biased region" description="Low complexity" evidence="12">
    <location>
        <begin position="206"/>
        <end position="215"/>
    </location>
</feature>
<dbReference type="Gene3D" id="1.10.10.10">
    <property type="entry name" value="Winged helix-like DNA-binding domain superfamily/Winged helix DNA-binding domain"/>
    <property type="match status" value="1"/>
</dbReference>
<dbReference type="PANTHER" id="PTHR13710">
    <property type="entry name" value="DNA HELICASE RECQ FAMILY MEMBER"/>
    <property type="match status" value="1"/>
</dbReference>
<dbReference type="GO" id="GO:0043138">
    <property type="term" value="F:3'-5' DNA helicase activity"/>
    <property type="evidence" value="ECO:0007669"/>
    <property type="project" value="UniProtKB-EC"/>
</dbReference>
<reference evidence="15 16" key="1">
    <citation type="journal article" date="2016" name="Genome Biol. Evol.">
        <title>Divergent and convergent evolution of fungal pathogenicity.</title>
        <authorList>
            <person name="Shang Y."/>
            <person name="Xiao G."/>
            <person name="Zheng P."/>
            <person name="Cen K."/>
            <person name="Zhan S."/>
            <person name="Wang C."/>
        </authorList>
    </citation>
    <scope>NUCLEOTIDE SEQUENCE [LARGE SCALE GENOMIC DNA]</scope>
    <source>
        <strain evidence="15 16">RCEF 1005</strain>
    </source>
</reference>
<dbReference type="FunFam" id="3.40.50.300:FF:000537">
    <property type="entry name" value="Bloom syndrome RecQ-like helicase"/>
    <property type="match status" value="1"/>
</dbReference>
<sequence>MTRNNLADHLTWLLNNISLSTPRQLDLPTPTGLYLGASDASDSIPPPSTNSQVLRRQGKPQSSHESQPLSSLPANGLHERSGQEPPARDTAQLSQDNMGRLTSTTKSKKPSLVIQQTGNTTPKSSASTIYDVKTSSSRREPPSSSRKDPIKYSSSKSIAAYQQPISSIGLDFADLDADDLECMDLTTDTLHSVESLEFVKEVAIQSSGDKSTSSSQPRSGKKRKSSDINGLAEFDEPFADVYQMLGTEPPMSTPAKIPSSRKKGSTSLKRHQKRDAEKQTPSARKARLDSISSFPDDFSSPSRAVAAKRPQLDLSPSRNRVPESSQVRNRTPNNDKLNTIATPSICLQPAESTDIPAERVEHFIPDSDDEFVTPPSFKIANTSQESRQTRVLQFEASQAIADLPQPQLGATASSDPSTDDIVMLPPQNDSHSSQAPRILSYLSQNPNILDKKFQQLDVLIQQNAREFRQAIDSRCTKDKRDGIKAEKERLLKQKKSLEALAVSFRSYVEMCDQREALAAQVAKAYVEGIETDEDEAKLDEITDIVEQKEKELLKELTEAGVEEADCLDTADGHGASQSGNIVLGTQHPPGVTVNMSEPSLDTQPGMMHGTQVVHQTQLGGTPGSSSMHHYAANGNSFATGPAASRADVPFPRAPTSQALHHVASHKGPITVEDADPFEDELMSEFDDDVMLPPPRSVKQASKTASHIMPQRDRDEFSEFSDDADMLAFAQDYESQQSGKEQSPRSRRVFSETSGNAAPVSRARSTSRKPTAPSQPELTIPPHLMKFPWSPEVQKMLKDRFRMKGFRQNQLEAINATLSGQDAFVLMPTGGGKSLCYQLPAVVRTGKTRGVTIVISPLLSLMQDQVDHMKALGIQAVAFNGECSAEYKRQVMNAFGERSPEHFIELLYITPEMISKNMAFNNALQKLYNNGKFARLVIDEAHCVSQWGHDFRPDYKTLGESRRKFPNVPVMALTATATQNVIVDIRHNLGMRNCKIFSQSFNRPNLYYEVRPKGSSVSSVDYIAKLIKSDYARKTGIVYALSRKGTESVAERLREQGISAYHYHAGMTPPEKVNVQTRWQKGTIKVVVATIAFGMGIDKPDVRFVIHHGLPKSLEGYYQETGRAGRDGKPSDCILLYGRRDITVLKKMILDGEGNAEQKERQMAMLNRVTAFCDNESDCRRTEVLRYFGEDFTAAQCQKSCDNCRSGKIFEQKDFSECARSVIQVVRRQEKVTAVQCADILIGKGYPKHEQRLSDEFYGDCKGLMKHQVVLVIDKLVAEKGLAENNVVTKYGMAIPYLVVGLEANKYLNRQRKLMLKAPMDEPRPKAAKSKKPSTKKTKKVKGQEALNLQSTYVSSPVDKRRARARVLDSEDEDDYPATSHGYANDGFVISDEEEEDDDDEHDAFAELPSHRPAKPSSKQKEKQAATQAKAPSPFGPPIHSKKRLEDLSELHQDIVAGFVQEARKVEEHIRNKKELRRPLFSEKDFQEMALNWTTNIERMGRIPGIDADKVREHGPKLLPLLRKHHEMFLEMTGEDDENDEDIVDLISSDIEFEDEDAEPSLGETSHFFAPPQRTHPDVSAFHARLEEANQSREFASQSQARSKPSWARGGAGGGGGGGGGGRGKNYRRKGNGGVKKRNASGGNSSRKSSGGSAYASGSGLGGGGGGGGVSRPPGARKDGKIVKKAGGGIGLMPL</sequence>
<dbReference type="GO" id="GO:0005737">
    <property type="term" value="C:cytoplasm"/>
    <property type="evidence" value="ECO:0007669"/>
    <property type="project" value="TreeGrafter"/>
</dbReference>
<name>A0A162KQ73_CORDF</name>
<dbReference type="Pfam" id="PF09382">
    <property type="entry name" value="RQC"/>
    <property type="match status" value="1"/>
</dbReference>
<dbReference type="InterPro" id="IPR011545">
    <property type="entry name" value="DEAD/DEAH_box_helicase_dom"/>
</dbReference>
<evidence type="ECO:0000256" key="5">
    <source>
        <dbReference type="ARBA" id="ARBA00022806"/>
    </source>
</evidence>
<dbReference type="GO" id="GO:0005524">
    <property type="term" value="F:ATP binding"/>
    <property type="evidence" value="ECO:0007669"/>
    <property type="project" value="UniProtKB-KW"/>
</dbReference>
<dbReference type="CDD" id="cd17920">
    <property type="entry name" value="DEXHc_RecQ"/>
    <property type="match status" value="1"/>
</dbReference>
<evidence type="ECO:0000259" key="14">
    <source>
        <dbReference type="PROSITE" id="PS51194"/>
    </source>
</evidence>
<dbReference type="Pfam" id="PF16124">
    <property type="entry name" value="RecQ_Zn_bind"/>
    <property type="match status" value="1"/>
</dbReference>
<comment type="subcellular location">
    <subcellularLocation>
        <location evidence="1">Nucleus</location>
    </subcellularLocation>
</comment>
<organism evidence="15 16">
    <name type="scientific">Akanthomyces lecanii RCEF 1005</name>
    <dbReference type="NCBI Taxonomy" id="1081108"/>
    <lineage>
        <taxon>Eukaryota</taxon>
        <taxon>Fungi</taxon>
        <taxon>Dikarya</taxon>
        <taxon>Ascomycota</taxon>
        <taxon>Pezizomycotina</taxon>
        <taxon>Sordariomycetes</taxon>
        <taxon>Hypocreomycetidae</taxon>
        <taxon>Hypocreales</taxon>
        <taxon>Cordycipitaceae</taxon>
        <taxon>Akanthomyces</taxon>
        <taxon>Cordyceps confragosa</taxon>
    </lineage>
</organism>
<feature type="compositionally biased region" description="Basic residues" evidence="12">
    <location>
        <begin position="1325"/>
        <end position="1340"/>
    </location>
</feature>
<evidence type="ECO:0000256" key="3">
    <source>
        <dbReference type="ARBA" id="ARBA00022741"/>
    </source>
</evidence>
<dbReference type="SUPFAM" id="SSF46785">
    <property type="entry name" value="Winged helix' DNA-binding domain"/>
    <property type="match status" value="1"/>
</dbReference>
<evidence type="ECO:0000313" key="16">
    <source>
        <dbReference type="Proteomes" id="UP000076881"/>
    </source>
</evidence>
<dbReference type="InterPro" id="IPR002464">
    <property type="entry name" value="DNA/RNA_helicase_DEAH_CS"/>
</dbReference>